<dbReference type="PANTHER" id="PTHR30146:SF109">
    <property type="entry name" value="HTH-TYPE TRANSCRIPTIONAL REGULATOR GALS"/>
    <property type="match status" value="1"/>
</dbReference>
<reference evidence="5 6" key="1">
    <citation type="submission" date="2017-10" db="EMBL/GenBank/DDBJ databases">
        <title>The draft genome sequence of Lewinella nigricans NBRC 102662.</title>
        <authorList>
            <person name="Wang K."/>
        </authorList>
    </citation>
    <scope>NUCLEOTIDE SEQUENCE [LARGE SCALE GENOMIC DNA]</scope>
    <source>
        <strain evidence="5 6">NBRC 102662</strain>
    </source>
</reference>
<dbReference type="SMART" id="SM00354">
    <property type="entry name" value="HTH_LACI"/>
    <property type="match status" value="1"/>
</dbReference>
<dbReference type="GO" id="GO:0000976">
    <property type="term" value="F:transcription cis-regulatory region binding"/>
    <property type="evidence" value="ECO:0007669"/>
    <property type="project" value="TreeGrafter"/>
</dbReference>
<evidence type="ECO:0000256" key="3">
    <source>
        <dbReference type="ARBA" id="ARBA00023163"/>
    </source>
</evidence>
<dbReference type="CDD" id="cd01392">
    <property type="entry name" value="HTH_LacI"/>
    <property type="match status" value="1"/>
</dbReference>
<feature type="domain" description="HTH lacI-type" evidence="4">
    <location>
        <begin position="8"/>
        <end position="62"/>
    </location>
</feature>
<dbReference type="Gene3D" id="1.10.260.40">
    <property type="entry name" value="lambda repressor-like DNA-binding domains"/>
    <property type="match status" value="1"/>
</dbReference>
<dbReference type="GO" id="GO:0003700">
    <property type="term" value="F:DNA-binding transcription factor activity"/>
    <property type="evidence" value="ECO:0007669"/>
    <property type="project" value="TreeGrafter"/>
</dbReference>
<dbReference type="PROSITE" id="PS50932">
    <property type="entry name" value="HTH_LACI_2"/>
    <property type="match status" value="1"/>
</dbReference>
<dbReference type="EMBL" id="PDUD01000051">
    <property type="protein sequence ID" value="PHN01633.1"/>
    <property type="molecule type" value="Genomic_DNA"/>
</dbReference>
<dbReference type="AlphaFoldDB" id="A0A2D0N1P3"/>
<dbReference type="InterPro" id="IPR010982">
    <property type="entry name" value="Lambda_DNA-bd_dom_sf"/>
</dbReference>
<name>A0A2D0N1P3_FLAN2</name>
<dbReference type="PANTHER" id="PTHR30146">
    <property type="entry name" value="LACI-RELATED TRANSCRIPTIONAL REPRESSOR"/>
    <property type="match status" value="1"/>
</dbReference>
<keyword evidence="1" id="KW-0805">Transcription regulation</keyword>
<sequence>MEGKKKDVTIYDLAHELNVSPSTVSRALNDHYSIGKKTKKAVKQLAEERGYRPNTIASSLRTNRSNTIGIMVSWINRPFISSLISGIEKAARESGHQVIISQSYDKPELEKDNLQALYDSRISALIVSLAMGTTDYQHFDLFTNNGIPVVFVDRIPSIHDVHKVHINNFNAAFEATEHLIDQGCTRIAHFGGARHQSIYEDRRSGYIAALKKNNVDVDESLIIQATSLNAEEGLRLTEQVLELENPPDGIFCANDTAAVSAIQYAKKMGIRIPEELAIIGFNNDPICEIIDPPLSSVDHPAVEMGEAAIKQALAMLEGEIATDSATRVTLDTQVVVRASSLRKG</sequence>
<keyword evidence="6" id="KW-1185">Reference proteome</keyword>
<dbReference type="CDD" id="cd06267">
    <property type="entry name" value="PBP1_LacI_sugar_binding-like"/>
    <property type="match status" value="1"/>
</dbReference>
<organism evidence="5 6">
    <name type="scientific">Flavilitoribacter nigricans (strain ATCC 23147 / DSM 23189 / NBRC 102662 / NCIMB 1420 / SS-2)</name>
    <name type="common">Lewinella nigricans</name>
    <dbReference type="NCBI Taxonomy" id="1122177"/>
    <lineage>
        <taxon>Bacteria</taxon>
        <taxon>Pseudomonadati</taxon>
        <taxon>Bacteroidota</taxon>
        <taxon>Saprospiria</taxon>
        <taxon>Saprospirales</taxon>
        <taxon>Lewinellaceae</taxon>
        <taxon>Flavilitoribacter</taxon>
    </lineage>
</organism>
<accession>A0A2D0N1P3</accession>
<keyword evidence="2" id="KW-0238">DNA-binding</keyword>
<evidence type="ECO:0000256" key="1">
    <source>
        <dbReference type="ARBA" id="ARBA00023015"/>
    </source>
</evidence>
<dbReference type="InterPro" id="IPR046335">
    <property type="entry name" value="LacI/GalR-like_sensor"/>
</dbReference>
<evidence type="ECO:0000313" key="5">
    <source>
        <dbReference type="EMBL" id="PHN01633.1"/>
    </source>
</evidence>
<proteinExistence type="predicted"/>
<dbReference type="Proteomes" id="UP000223913">
    <property type="component" value="Unassembled WGS sequence"/>
</dbReference>
<comment type="caution">
    <text evidence="5">The sequence shown here is derived from an EMBL/GenBank/DDBJ whole genome shotgun (WGS) entry which is preliminary data.</text>
</comment>
<dbReference type="OrthoDB" id="9803256at2"/>
<dbReference type="Gene3D" id="3.40.50.2300">
    <property type="match status" value="2"/>
</dbReference>
<evidence type="ECO:0000259" key="4">
    <source>
        <dbReference type="PROSITE" id="PS50932"/>
    </source>
</evidence>
<keyword evidence="3" id="KW-0804">Transcription</keyword>
<evidence type="ECO:0000256" key="2">
    <source>
        <dbReference type="ARBA" id="ARBA00023125"/>
    </source>
</evidence>
<protein>
    <submittedName>
        <fullName evidence="5">LacI family transcriptional regulator</fullName>
    </submittedName>
</protein>
<dbReference type="SUPFAM" id="SSF53822">
    <property type="entry name" value="Periplasmic binding protein-like I"/>
    <property type="match status" value="1"/>
</dbReference>
<dbReference type="SUPFAM" id="SSF47413">
    <property type="entry name" value="lambda repressor-like DNA-binding domains"/>
    <property type="match status" value="1"/>
</dbReference>
<dbReference type="InterPro" id="IPR000843">
    <property type="entry name" value="HTH_LacI"/>
</dbReference>
<evidence type="ECO:0000313" key="6">
    <source>
        <dbReference type="Proteomes" id="UP000223913"/>
    </source>
</evidence>
<dbReference type="Pfam" id="PF00356">
    <property type="entry name" value="LacI"/>
    <property type="match status" value="1"/>
</dbReference>
<dbReference type="RefSeq" id="WP_099154947.1">
    <property type="nucleotide sequence ID" value="NZ_PDUD01000051.1"/>
</dbReference>
<dbReference type="Pfam" id="PF13377">
    <property type="entry name" value="Peripla_BP_3"/>
    <property type="match status" value="1"/>
</dbReference>
<gene>
    <name evidence="5" type="ORF">CRP01_36045</name>
</gene>
<dbReference type="InterPro" id="IPR028082">
    <property type="entry name" value="Peripla_BP_I"/>
</dbReference>